<name>A0A9X2ZZT8_9BACT</name>
<evidence type="ECO:0000313" key="2">
    <source>
        <dbReference type="Proteomes" id="UP001155040"/>
    </source>
</evidence>
<accession>A0A9X2ZZT8</accession>
<sequence length="55" mass="6272">MELPKESDVGGSELLRPNEQTRYVAAWLETCAGRCETLVGRWEIKLHCLEDGQRP</sequence>
<protein>
    <submittedName>
        <fullName evidence="1">Uncharacterized protein</fullName>
    </submittedName>
</protein>
<proteinExistence type="predicted"/>
<dbReference type="EMBL" id="JANUBF010000025">
    <property type="protein sequence ID" value="MCS4037767.1"/>
    <property type="molecule type" value="Genomic_DNA"/>
</dbReference>
<dbReference type="AlphaFoldDB" id="A0A9X2ZZT8"/>
<gene>
    <name evidence="1" type="ORF">GGQ01_002854</name>
</gene>
<comment type="caution">
    <text evidence="1">The sequence shown here is derived from an EMBL/GenBank/DDBJ whole genome shotgun (WGS) entry which is preliminary data.</text>
</comment>
<reference evidence="1" key="1">
    <citation type="submission" date="2022-08" db="EMBL/GenBank/DDBJ databases">
        <title>Genomic Encyclopedia of Type Strains, Phase V (KMG-V): Genome sequencing to study the core and pangenomes of soil and plant-associated prokaryotes.</title>
        <authorList>
            <person name="Whitman W."/>
        </authorList>
    </citation>
    <scope>NUCLEOTIDE SEQUENCE</scope>
    <source>
        <strain evidence="1">SP3012</strain>
    </source>
</reference>
<dbReference type="Proteomes" id="UP001155040">
    <property type="component" value="Unassembled WGS sequence"/>
</dbReference>
<organism evidence="1 2">
    <name type="scientific">Salinibacter ruber</name>
    <dbReference type="NCBI Taxonomy" id="146919"/>
    <lineage>
        <taxon>Bacteria</taxon>
        <taxon>Pseudomonadati</taxon>
        <taxon>Rhodothermota</taxon>
        <taxon>Rhodothermia</taxon>
        <taxon>Rhodothermales</taxon>
        <taxon>Salinibacteraceae</taxon>
        <taxon>Salinibacter</taxon>
    </lineage>
</organism>
<evidence type="ECO:0000313" key="1">
    <source>
        <dbReference type="EMBL" id="MCS4037767.1"/>
    </source>
</evidence>